<evidence type="ECO:0000256" key="3">
    <source>
        <dbReference type="ARBA" id="ARBA00017876"/>
    </source>
</evidence>
<evidence type="ECO:0000313" key="13">
    <source>
        <dbReference type="EMBL" id="VFJ98911.1"/>
    </source>
</evidence>
<sequence length="155" mass="16055">MQLFFLIVHVLAAVSVVVLVLLQHGRGADAGAAFGSGTSGTLFGARGPASFLTRITAVLAAVFFLTSLALAYMVAHSEKRESVIEKLRDENAQSILEKEISIPPVPSVPLSDSAGLSAPQEGSDPLKGSNVDIPAVPTPEGPVPNESATLIPSNR</sequence>
<evidence type="ECO:0000256" key="6">
    <source>
        <dbReference type="ARBA" id="ARBA00022692"/>
    </source>
</evidence>
<dbReference type="Pfam" id="PF03840">
    <property type="entry name" value="SecG"/>
    <property type="match status" value="1"/>
</dbReference>
<feature type="compositionally biased region" description="Polar residues" evidence="12">
    <location>
        <begin position="146"/>
        <end position="155"/>
    </location>
</feature>
<dbReference type="EMBL" id="CAADFJ010000146">
    <property type="protein sequence ID" value="VFK03810.1"/>
    <property type="molecule type" value="Genomic_DNA"/>
</dbReference>
<evidence type="ECO:0000256" key="9">
    <source>
        <dbReference type="ARBA" id="ARBA00023010"/>
    </source>
</evidence>
<evidence type="ECO:0000256" key="1">
    <source>
        <dbReference type="ARBA" id="ARBA00004651"/>
    </source>
</evidence>
<reference evidence="14" key="1">
    <citation type="submission" date="2019-02" db="EMBL/GenBank/DDBJ databases">
        <authorList>
            <person name="Gruber-Vodicka R. H."/>
            <person name="Seah K. B. B."/>
        </authorList>
    </citation>
    <scope>NUCLEOTIDE SEQUENCE</scope>
    <source>
        <strain evidence="15">BECK_SA2B12</strain>
        <strain evidence="13">BECK_SA2B15</strain>
        <strain evidence="14">BECK_SA2B20</strain>
    </source>
</reference>
<dbReference type="GO" id="GO:0009306">
    <property type="term" value="P:protein secretion"/>
    <property type="evidence" value="ECO:0007669"/>
    <property type="project" value="UniProtKB-UniRule"/>
</dbReference>
<keyword evidence="8 11" id="KW-1133">Transmembrane helix</keyword>
<evidence type="ECO:0000256" key="10">
    <source>
        <dbReference type="ARBA" id="ARBA00023136"/>
    </source>
</evidence>
<keyword evidence="5 11" id="KW-1003">Cell membrane</keyword>
<keyword evidence="10 11" id="KW-0472">Membrane</keyword>
<proteinExistence type="inferred from homology"/>
<dbReference type="AlphaFoldDB" id="A0A450V302"/>
<evidence type="ECO:0000256" key="4">
    <source>
        <dbReference type="ARBA" id="ARBA00022448"/>
    </source>
</evidence>
<feature type="region of interest" description="Disordered" evidence="12">
    <location>
        <begin position="103"/>
        <end position="155"/>
    </location>
</feature>
<keyword evidence="6 11" id="KW-0812">Transmembrane</keyword>
<evidence type="ECO:0000256" key="12">
    <source>
        <dbReference type="SAM" id="MobiDB-lite"/>
    </source>
</evidence>
<dbReference type="PANTHER" id="PTHR34182">
    <property type="entry name" value="PROTEIN-EXPORT MEMBRANE PROTEIN SECG"/>
    <property type="match status" value="1"/>
</dbReference>
<gene>
    <name evidence="13" type="ORF">BECKH772A_GA0070896_101497</name>
    <name evidence="14" type="ORF">BECKH772B_GA0070898_101517</name>
    <name evidence="15" type="ORF">BECKH772C_GA0070978_101465</name>
</gene>
<evidence type="ECO:0000256" key="2">
    <source>
        <dbReference type="ARBA" id="ARBA00008445"/>
    </source>
</evidence>
<dbReference type="GO" id="GO:0043952">
    <property type="term" value="P:protein transport by the Sec complex"/>
    <property type="evidence" value="ECO:0007669"/>
    <property type="project" value="TreeGrafter"/>
</dbReference>
<evidence type="ECO:0000313" key="15">
    <source>
        <dbReference type="EMBL" id="VFK03810.1"/>
    </source>
</evidence>
<dbReference type="NCBIfam" id="TIGR00810">
    <property type="entry name" value="secG"/>
    <property type="match status" value="1"/>
</dbReference>
<dbReference type="PRINTS" id="PR01651">
    <property type="entry name" value="SECGEXPORT"/>
</dbReference>
<dbReference type="GO" id="GO:0065002">
    <property type="term" value="P:intracellular protein transmembrane transport"/>
    <property type="evidence" value="ECO:0007669"/>
    <property type="project" value="TreeGrafter"/>
</dbReference>
<evidence type="ECO:0000256" key="5">
    <source>
        <dbReference type="ARBA" id="ARBA00022475"/>
    </source>
</evidence>
<evidence type="ECO:0000313" key="14">
    <source>
        <dbReference type="EMBL" id="VFJ99153.1"/>
    </source>
</evidence>
<comment type="caution">
    <text evidence="11">Lacks conserved residue(s) required for the propagation of feature annotation.</text>
</comment>
<comment type="function">
    <text evidence="11">Involved in protein export. Participates in an early event of protein translocation.</text>
</comment>
<dbReference type="PANTHER" id="PTHR34182:SF1">
    <property type="entry name" value="PROTEIN-EXPORT MEMBRANE PROTEIN SECG"/>
    <property type="match status" value="1"/>
</dbReference>
<dbReference type="EMBL" id="CAADFI010000151">
    <property type="protein sequence ID" value="VFJ99153.1"/>
    <property type="molecule type" value="Genomic_DNA"/>
</dbReference>
<keyword evidence="7 11" id="KW-0653">Protein transport</keyword>
<evidence type="ECO:0000256" key="11">
    <source>
        <dbReference type="RuleBase" id="RU365087"/>
    </source>
</evidence>
<dbReference type="EMBL" id="CAADFG010000149">
    <property type="protein sequence ID" value="VFJ98911.1"/>
    <property type="molecule type" value="Genomic_DNA"/>
</dbReference>
<comment type="subcellular location">
    <subcellularLocation>
        <location evidence="1 11">Cell membrane</location>
        <topology evidence="1 11">Multi-pass membrane protein</topology>
    </subcellularLocation>
</comment>
<keyword evidence="4 11" id="KW-0813">Transport</keyword>
<evidence type="ECO:0000256" key="8">
    <source>
        <dbReference type="ARBA" id="ARBA00022989"/>
    </source>
</evidence>
<evidence type="ECO:0000256" key="7">
    <source>
        <dbReference type="ARBA" id="ARBA00022927"/>
    </source>
</evidence>
<comment type="similarity">
    <text evidence="2 11">Belongs to the SecG family.</text>
</comment>
<dbReference type="GO" id="GO:0015450">
    <property type="term" value="F:protein-transporting ATPase activity"/>
    <property type="evidence" value="ECO:0007669"/>
    <property type="project" value="UniProtKB-UniRule"/>
</dbReference>
<keyword evidence="9 11" id="KW-0811">Translocation</keyword>
<dbReference type="GO" id="GO:0005886">
    <property type="term" value="C:plasma membrane"/>
    <property type="evidence" value="ECO:0007669"/>
    <property type="project" value="UniProtKB-SubCell"/>
</dbReference>
<dbReference type="InterPro" id="IPR004692">
    <property type="entry name" value="SecG"/>
</dbReference>
<name>A0A450V302_9GAMM</name>
<accession>A0A450V302</accession>
<protein>
    <recommendedName>
        <fullName evidence="3 11">Protein-export membrane protein SecG</fullName>
    </recommendedName>
</protein>
<feature type="transmembrane region" description="Helical" evidence="11">
    <location>
        <begin position="51"/>
        <end position="75"/>
    </location>
</feature>
<organism evidence="14">
    <name type="scientific">Candidatus Kentrum eta</name>
    <dbReference type="NCBI Taxonomy" id="2126337"/>
    <lineage>
        <taxon>Bacteria</taxon>
        <taxon>Pseudomonadati</taxon>
        <taxon>Pseudomonadota</taxon>
        <taxon>Gammaproteobacteria</taxon>
        <taxon>Candidatus Kentrum</taxon>
    </lineage>
</organism>